<evidence type="ECO:0000313" key="3">
    <source>
        <dbReference type="Proteomes" id="UP000221165"/>
    </source>
</evidence>
<accession>A0A2C6KXS9</accession>
<protein>
    <submittedName>
        <fullName evidence="2">Uncharacterized protein</fullName>
    </submittedName>
</protein>
<evidence type="ECO:0000313" key="2">
    <source>
        <dbReference type="EMBL" id="PHJ24790.1"/>
    </source>
</evidence>
<organism evidence="2 3">
    <name type="scientific">Cystoisospora suis</name>
    <dbReference type="NCBI Taxonomy" id="483139"/>
    <lineage>
        <taxon>Eukaryota</taxon>
        <taxon>Sar</taxon>
        <taxon>Alveolata</taxon>
        <taxon>Apicomplexa</taxon>
        <taxon>Conoidasida</taxon>
        <taxon>Coccidia</taxon>
        <taxon>Eucoccidiorida</taxon>
        <taxon>Eimeriorina</taxon>
        <taxon>Sarcocystidae</taxon>
        <taxon>Cystoisospora</taxon>
    </lineage>
</organism>
<dbReference type="AlphaFoldDB" id="A0A2C6KXS9"/>
<reference evidence="2 3" key="1">
    <citation type="journal article" date="2017" name="Int. J. Parasitol.">
        <title>The genome of the protozoan parasite Cystoisospora suis and a reverse vaccinology approach to identify vaccine candidates.</title>
        <authorList>
            <person name="Palmieri N."/>
            <person name="Shrestha A."/>
            <person name="Ruttkowski B."/>
            <person name="Beck T."/>
            <person name="Vogl C."/>
            <person name="Tomley F."/>
            <person name="Blake D.P."/>
            <person name="Joachim A."/>
        </authorList>
    </citation>
    <scope>NUCLEOTIDE SEQUENCE [LARGE SCALE GENOMIC DNA]</scope>
    <source>
        <strain evidence="2 3">Wien I</strain>
    </source>
</reference>
<evidence type="ECO:0000256" key="1">
    <source>
        <dbReference type="SAM" id="MobiDB-lite"/>
    </source>
</evidence>
<proteinExistence type="predicted"/>
<name>A0A2C6KXS9_9APIC</name>
<comment type="caution">
    <text evidence="2">The sequence shown here is derived from an EMBL/GenBank/DDBJ whole genome shotgun (WGS) entry which is preliminary data.</text>
</comment>
<feature type="compositionally biased region" description="Low complexity" evidence="1">
    <location>
        <begin position="59"/>
        <end position="75"/>
    </location>
</feature>
<dbReference type="GeneID" id="94424777"/>
<dbReference type="EMBL" id="MIGC01000541">
    <property type="protein sequence ID" value="PHJ24790.1"/>
    <property type="molecule type" value="Genomic_DNA"/>
</dbReference>
<keyword evidence="3" id="KW-1185">Reference proteome</keyword>
<feature type="compositionally biased region" description="Basic and acidic residues" evidence="1">
    <location>
        <begin position="19"/>
        <end position="37"/>
    </location>
</feature>
<feature type="region of interest" description="Disordered" evidence="1">
    <location>
        <begin position="1"/>
        <end position="100"/>
    </location>
</feature>
<dbReference type="OrthoDB" id="332909at2759"/>
<dbReference type="RefSeq" id="XP_067926462.1">
    <property type="nucleotide sequence ID" value="XM_068061566.1"/>
</dbReference>
<dbReference type="VEuPathDB" id="ToxoDB:CSUI_001360"/>
<feature type="compositionally biased region" description="Low complexity" evidence="1">
    <location>
        <begin position="84"/>
        <end position="95"/>
    </location>
</feature>
<sequence length="453" mass="49090">MATQKSVEWLMGGTFPELVDGREHPLYLRGRSPEGHTETAAGGNVDQEAQSARPPEDPGGITSSGSNASGASGSGPVKTERGGQTKPGQPTGPTKFGLLSDDDINFVSEKVQEFIRDEGENARLQNDWRLIEESWQRVELFHRNATEYFGQGLGLQVDEAGRLMATITLPYWKVDLPAALRAIAAEAARREFGVLPPVPLRFGSGEKAIQLGYSVLPRRAAFTVDWGDTAVTIAAGRPRVIRIPVSGGQGKKVRSSSSIENYSVEVKSGSAQLESFYDREDKVYRQKVEVADIGVDVLHDFEGTTSAPSDVSVTYKDFRVGVAADSKDAEYGVSVGDKANSLEVSRDFDDRTNHLKGHFGDVNFMWENDSKDDRNSGVSARLEVGNPVKGLLVSGGVERDDDKQLGGSAGFKAKDAELQLEGKGDRLDGELKLGKIKYKIELRGGLPDFILIS</sequence>
<dbReference type="Proteomes" id="UP000221165">
    <property type="component" value="Unassembled WGS sequence"/>
</dbReference>
<gene>
    <name evidence="2" type="ORF">CSUI_001360</name>
</gene>